<evidence type="ECO:0000313" key="2">
    <source>
        <dbReference type="EMBL" id="KAK9839417.1"/>
    </source>
</evidence>
<organism evidence="2 3">
    <name type="scientific">Elliptochloris bilobata</name>
    <dbReference type="NCBI Taxonomy" id="381761"/>
    <lineage>
        <taxon>Eukaryota</taxon>
        <taxon>Viridiplantae</taxon>
        <taxon>Chlorophyta</taxon>
        <taxon>core chlorophytes</taxon>
        <taxon>Trebouxiophyceae</taxon>
        <taxon>Trebouxiophyceae incertae sedis</taxon>
        <taxon>Elliptochloris clade</taxon>
        <taxon>Elliptochloris</taxon>
    </lineage>
</organism>
<accession>A0AAW1S1F5</accession>
<feature type="region of interest" description="Disordered" evidence="1">
    <location>
        <begin position="206"/>
        <end position="231"/>
    </location>
</feature>
<dbReference type="PANTHER" id="PTHR13244:SF7">
    <property type="entry name" value="ZINC FINGER MYND DOMAIN-CONTAINING PROTEIN 10"/>
    <property type="match status" value="1"/>
</dbReference>
<dbReference type="EMBL" id="JALJOU010000016">
    <property type="protein sequence ID" value="KAK9839417.1"/>
    <property type="molecule type" value="Genomic_DNA"/>
</dbReference>
<evidence type="ECO:0000313" key="3">
    <source>
        <dbReference type="Proteomes" id="UP001445335"/>
    </source>
</evidence>
<dbReference type="AlphaFoldDB" id="A0AAW1S1F5"/>
<comment type="caution">
    <text evidence="2">The sequence shown here is derived from an EMBL/GenBank/DDBJ whole genome shotgun (WGS) entry which is preliminary data.</text>
</comment>
<dbReference type="PANTHER" id="PTHR13244">
    <property type="entry name" value="ZINC FINGER MYND DOMAIN CONTAINING PROTEIN 10"/>
    <property type="match status" value="1"/>
</dbReference>
<sequence>MDKLLAQGRLAEAGCSRQAHHNMRCHGDEFVMATLVACGKLPLLVHELLVSEVWRERVYPHLEQHLAQCVDSVTAYLLLYHEAALANLLEAVLFHADAAAALDDAAALELADWACRRLLHLNTSAHAFASAPERSAKEMLEADASEELRLKRAEVDFGASLCGLTILRYLSEHIAVLPLGVPDRLVATHDAPLGLLALLDRPPWERRRAGGRGSNPDPNRREAPVPNSHPTLERFEGGQWCAVAPADRLQLVQPATQAWLALYNLVADPACRAKAPNSQARTDTLLRARRQLSDLLLDQVPVLRGLRRALDEMAAGITPNDAGRAALLLEQVPEMRQRLLARSDWAELAARQAAGALGADLRALTEARAISLLRSFEFMCELEPSVATREQKGPERRVSLQTWRGLGDGGFEPWADFDFSIDAARPPEPVELASPDAPELVARGLRYRLLPMETGGNSRPLPVQGRAVAVHAGRTAAALLELPSAATRDACAAELPAVVWLTLGLLASDGLALQVRLVRVERPPLRDRVAGAWFCYRPAGGAITLLHEPLSGGWKLV</sequence>
<protein>
    <submittedName>
        <fullName evidence="2">Uncharacterized protein</fullName>
    </submittedName>
</protein>
<evidence type="ECO:0000256" key="1">
    <source>
        <dbReference type="SAM" id="MobiDB-lite"/>
    </source>
</evidence>
<dbReference type="Proteomes" id="UP001445335">
    <property type="component" value="Unassembled WGS sequence"/>
</dbReference>
<keyword evidence="3" id="KW-1185">Reference proteome</keyword>
<dbReference type="InterPro" id="IPR052298">
    <property type="entry name" value="ZMYND10"/>
</dbReference>
<name>A0AAW1S1F5_9CHLO</name>
<proteinExistence type="predicted"/>
<gene>
    <name evidence="2" type="ORF">WJX81_000945</name>
</gene>
<reference evidence="2 3" key="1">
    <citation type="journal article" date="2024" name="Nat. Commun.">
        <title>Phylogenomics reveals the evolutionary origins of lichenization in chlorophyte algae.</title>
        <authorList>
            <person name="Puginier C."/>
            <person name="Libourel C."/>
            <person name="Otte J."/>
            <person name="Skaloud P."/>
            <person name="Haon M."/>
            <person name="Grisel S."/>
            <person name="Petersen M."/>
            <person name="Berrin J.G."/>
            <person name="Delaux P.M."/>
            <person name="Dal Grande F."/>
            <person name="Keller J."/>
        </authorList>
    </citation>
    <scope>NUCLEOTIDE SEQUENCE [LARGE SCALE GENOMIC DNA]</scope>
    <source>
        <strain evidence="2 3">SAG 245.80</strain>
    </source>
</reference>
<dbReference type="GO" id="GO:0005737">
    <property type="term" value="C:cytoplasm"/>
    <property type="evidence" value="ECO:0007669"/>
    <property type="project" value="TreeGrafter"/>
</dbReference>